<feature type="compositionally biased region" description="Low complexity" evidence="1">
    <location>
        <begin position="63"/>
        <end position="72"/>
    </location>
</feature>
<keyword evidence="3" id="KW-1185">Reference proteome</keyword>
<evidence type="ECO:0000256" key="1">
    <source>
        <dbReference type="SAM" id="MobiDB-lite"/>
    </source>
</evidence>
<sequence>MDVSLDDAISLPKIKNLDRATFSRMGYCEDDETSTRVHKRVHQREANNDNDDEDLPQTALDEPSSSVMPSSSATNMGIDARLDDMMEKINENAKHLHLLQDTIEDRFVEVDHAITYHLDDIDQHIQCILEHQESLRGHIVQLFSKRGH</sequence>
<feature type="region of interest" description="Disordered" evidence="1">
    <location>
        <begin position="31"/>
        <end position="75"/>
    </location>
</feature>
<dbReference type="Proteomes" id="UP000026915">
    <property type="component" value="Chromosome 4"/>
</dbReference>
<evidence type="ECO:0000313" key="3">
    <source>
        <dbReference type="Proteomes" id="UP000026915"/>
    </source>
</evidence>
<gene>
    <name evidence="2" type="ORF">TCM_018537</name>
</gene>
<dbReference type="AlphaFoldDB" id="A0A061EMA4"/>
<dbReference type="HOGENOM" id="CLU_1762077_0_0_1"/>
<reference evidence="2 3" key="1">
    <citation type="journal article" date="2013" name="Genome Biol.">
        <title>The genome sequence of the most widely cultivated cacao type and its use to identify candidate genes regulating pod color.</title>
        <authorList>
            <person name="Motamayor J.C."/>
            <person name="Mockaitis K."/>
            <person name="Schmutz J."/>
            <person name="Haiminen N."/>
            <person name="Iii D.L."/>
            <person name="Cornejo O."/>
            <person name="Findley S.D."/>
            <person name="Zheng P."/>
            <person name="Utro F."/>
            <person name="Royaert S."/>
            <person name="Saski C."/>
            <person name="Jenkins J."/>
            <person name="Podicheti R."/>
            <person name="Zhao M."/>
            <person name="Scheffler B.E."/>
            <person name="Stack J.C."/>
            <person name="Feltus F.A."/>
            <person name="Mustiga G.M."/>
            <person name="Amores F."/>
            <person name="Phillips W."/>
            <person name="Marelli J.P."/>
            <person name="May G.D."/>
            <person name="Shapiro H."/>
            <person name="Ma J."/>
            <person name="Bustamante C.D."/>
            <person name="Schnell R.J."/>
            <person name="Main D."/>
            <person name="Gilbert D."/>
            <person name="Parida L."/>
            <person name="Kuhn D.N."/>
        </authorList>
    </citation>
    <scope>NUCLEOTIDE SEQUENCE [LARGE SCALE GENOMIC DNA]</scope>
    <source>
        <strain evidence="3">cv. Matina 1-6</strain>
    </source>
</reference>
<accession>A0A061EMA4</accession>
<dbReference type="EMBL" id="CM001882">
    <property type="protein sequence ID" value="EOY03454.1"/>
    <property type="molecule type" value="Genomic_DNA"/>
</dbReference>
<dbReference type="Gramene" id="EOY03454">
    <property type="protein sequence ID" value="EOY03454"/>
    <property type="gene ID" value="TCM_018537"/>
</dbReference>
<dbReference type="InParanoid" id="A0A061EMA4"/>
<name>A0A061EMA4_THECC</name>
<protein>
    <submittedName>
        <fullName evidence="2">Uncharacterized protein</fullName>
    </submittedName>
</protein>
<organism evidence="2 3">
    <name type="scientific">Theobroma cacao</name>
    <name type="common">Cacao</name>
    <name type="synonym">Cocoa</name>
    <dbReference type="NCBI Taxonomy" id="3641"/>
    <lineage>
        <taxon>Eukaryota</taxon>
        <taxon>Viridiplantae</taxon>
        <taxon>Streptophyta</taxon>
        <taxon>Embryophyta</taxon>
        <taxon>Tracheophyta</taxon>
        <taxon>Spermatophyta</taxon>
        <taxon>Magnoliopsida</taxon>
        <taxon>eudicotyledons</taxon>
        <taxon>Gunneridae</taxon>
        <taxon>Pentapetalae</taxon>
        <taxon>rosids</taxon>
        <taxon>malvids</taxon>
        <taxon>Malvales</taxon>
        <taxon>Malvaceae</taxon>
        <taxon>Byttnerioideae</taxon>
        <taxon>Theobroma</taxon>
    </lineage>
</organism>
<evidence type="ECO:0000313" key="2">
    <source>
        <dbReference type="EMBL" id="EOY03454.1"/>
    </source>
</evidence>
<proteinExistence type="predicted"/>